<evidence type="ECO:0000313" key="2">
    <source>
        <dbReference type="EMBL" id="KIM64314.1"/>
    </source>
</evidence>
<dbReference type="InParanoid" id="A0A0C3E7A3"/>
<evidence type="ECO:0000313" key="3">
    <source>
        <dbReference type="Proteomes" id="UP000053989"/>
    </source>
</evidence>
<gene>
    <name evidence="2" type="ORF">SCLCIDRAFT_8575</name>
</gene>
<reference evidence="3" key="2">
    <citation type="submission" date="2015-01" db="EMBL/GenBank/DDBJ databases">
        <title>Evolutionary Origins and Diversification of the Mycorrhizal Mutualists.</title>
        <authorList>
            <consortium name="DOE Joint Genome Institute"/>
            <consortium name="Mycorrhizal Genomics Consortium"/>
            <person name="Kohler A."/>
            <person name="Kuo A."/>
            <person name="Nagy L.G."/>
            <person name="Floudas D."/>
            <person name="Copeland A."/>
            <person name="Barry K.W."/>
            <person name="Cichocki N."/>
            <person name="Veneault-Fourrey C."/>
            <person name="LaButti K."/>
            <person name="Lindquist E.A."/>
            <person name="Lipzen A."/>
            <person name="Lundell T."/>
            <person name="Morin E."/>
            <person name="Murat C."/>
            <person name="Riley R."/>
            <person name="Ohm R."/>
            <person name="Sun H."/>
            <person name="Tunlid A."/>
            <person name="Henrissat B."/>
            <person name="Grigoriev I.V."/>
            <person name="Hibbett D.S."/>
            <person name="Martin F."/>
        </authorList>
    </citation>
    <scope>NUCLEOTIDE SEQUENCE [LARGE SCALE GENOMIC DNA]</scope>
    <source>
        <strain evidence="3">Foug A</strain>
    </source>
</reference>
<protein>
    <submittedName>
        <fullName evidence="2">Uncharacterized protein</fullName>
    </submittedName>
</protein>
<organism evidence="2 3">
    <name type="scientific">Scleroderma citrinum Foug A</name>
    <dbReference type="NCBI Taxonomy" id="1036808"/>
    <lineage>
        <taxon>Eukaryota</taxon>
        <taxon>Fungi</taxon>
        <taxon>Dikarya</taxon>
        <taxon>Basidiomycota</taxon>
        <taxon>Agaricomycotina</taxon>
        <taxon>Agaricomycetes</taxon>
        <taxon>Agaricomycetidae</taxon>
        <taxon>Boletales</taxon>
        <taxon>Sclerodermatineae</taxon>
        <taxon>Sclerodermataceae</taxon>
        <taxon>Scleroderma</taxon>
    </lineage>
</organism>
<reference evidence="2 3" key="1">
    <citation type="submission" date="2014-04" db="EMBL/GenBank/DDBJ databases">
        <authorList>
            <consortium name="DOE Joint Genome Institute"/>
            <person name="Kuo A."/>
            <person name="Kohler A."/>
            <person name="Nagy L.G."/>
            <person name="Floudas D."/>
            <person name="Copeland A."/>
            <person name="Barry K.W."/>
            <person name="Cichocki N."/>
            <person name="Veneault-Fourrey C."/>
            <person name="LaButti K."/>
            <person name="Lindquist E.A."/>
            <person name="Lipzen A."/>
            <person name="Lundell T."/>
            <person name="Morin E."/>
            <person name="Murat C."/>
            <person name="Sun H."/>
            <person name="Tunlid A."/>
            <person name="Henrissat B."/>
            <person name="Grigoriev I.V."/>
            <person name="Hibbett D.S."/>
            <person name="Martin F."/>
            <person name="Nordberg H.P."/>
            <person name="Cantor M.N."/>
            <person name="Hua S.X."/>
        </authorList>
    </citation>
    <scope>NUCLEOTIDE SEQUENCE [LARGE SCALE GENOMIC DNA]</scope>
    <source>
        <strain evidence="2 3">Foug A</strain>
    </source>
</reference>
<feature type="compositionally biased region" description="Polar residues" evidence="1">
    <location>
        <begin position="26"/>
        <end position="38"/>
    </location>
</feature>
<keyword evidence="3" id="KW-1185">Reference proteome</keyword>
<accession>A0A0C3E7A3</accession>
<evidence type="ECO:0000256" key="1">
    <source>
        <dbReference type="SAM" id="MobiDB-lite"/>
    </source>
</evidence>
<feature type="region of interest" description="Disordered" evidence="1">
    <location>
        <begin position="1"/>
        <end position="113"/>
    </location>
</feature>
<proteinExistence type="predicted"/>
<name>A0A0C3E7A3_9AGAM</name>
<feature type="compositionally biased region" description="Basic and acidic residues" evidence="1">
    <location>
        <begin position="42"/>
        <end position="105"/>
    </location>
</feature>
<dbReference type="AlphaFoldDB" id="A0A0C3E7A3"/>
<dbReference type="Proteomes" id="UP000053989">
    <property type="component" value="Unassembled WGS sequence"/>
</dbReference>
<dbReference type="HOGENOM" id="CLU_2135021_0_0_1"/>
<sequence length="113" mass="12187">MTDTTTTTTEMINDPSAAALEARMMSGTSSSPGHTADNQDTESARSYKGDRHDHVQNKRGDRVSPVRHEPGRVASEEEAIERAEGEGEEEKGADGEPESRPEKQGRAKVGPPL</sequence>
<dbReference type="EMBL" id="KN822029">
    <property type="protein sequence ID" value="KIM64314.1"/>
    <property type="molecule type" value="Genomic_DNA"/>
</dbReference>